<dbReference type="RefSeq" id="WP_196192453.1">
    <property type="nucleotide sequence ID" value="NZ_JADPRT010000002.1"/>
</dbReference>
<feature type="transmembrane region" description="Helical" evidence="1">
    <location>
        <begin position="61"/>
        <end position="79"/>
    </location>
</feature>
<evidence type="ECO:0000313" key="2">
    <source>
        <dbReference type="EMBL" id="MBF9067244.1"/>
    </source>
</evidence>
<reference evidence="2" key="1">
    <citation type="submission" date="2020-11" db="EMBL/GenBank/DDBJ databases">
        <title>Isolation and identification of active actinomycetes.</title>
        <authorList>
            <person name="Yu B."/>
        </authorList>
    </citation>
    <scope>NUCLEOTIDE SEQUENCE</scope>
    <source>
        <strain evidence="2">NEAU-YB345</strain>
    </source>
</reference>
<evidence type="ECO:0008006" key="4">
    <source>
        <dbReference type="Google" id="ProtNLM"/>
    </source>
</evidence>
<keyword evidence="1" id="KW-0472">Membrane</keyword>
<sequence length="223" mass="22602">MDGFGLRFSRAVVFAAVSVLLAVGSRLVVTGLPVPLDVIGMAFGLALGVAMILFARGERRYPAIIAVMVPVQVGLNALFNVGQQSCPPGPGNGVAVSGWGALACGGGSIRPSLLGLTEQAPRALVSLTGAGALLLLALHLVLALVAAWWLRRGEAAVFAVLRTVAVVSWSGVAALLAWLVTPVALPEGPTWVPPATGPVPSGPQDALLSAASRRGPPVLARAC</sequence>
<keyword evidence="1" id="KW-0812">Transmembrane</keyword>
<evidence type="ECO:0000256" key="1">
    <source>
        <dbReference type="SAM" id="Phobius"/>
    </source>
</evidence>
<keyword evidence="3" id="KW-1185">Reference proteome</keyword>
<proteinExistence type="predicted"/>
<dbReference type="AlphaFoldDB" id="A0A931AXK0"/>
<accession>A0A931AXK0</accession>
<evidence type="ECO:0000313" key="3">
    <source>
        <dbReference type="Proteomes" id="UP000657385"/>
    </source>
</evidence>
<organism evidence="2 3">
    <name type="scientific">Streptacidiphilus fuscans</name>
    <dbReference type="NCBI Taxonomy" id="2789292"/>
    <lineage>
        <taxon>Bacteria</taxon>
        <taxon>Bacillati</taxon>
        <taxon>Actinomycetota</taxon>
        <taxon>Actinomycetes</taxon>
        <taxon>Kitasatosporales</taxon>
        <taxon>Streptomycetaceae</taxon>
        <taxon>Streptacidiphilus</taxon>
    </lineage>
</organism>
<name>A0A931AXK0_9ACTN</name>
<feature type="transmembrane region" description="Helical" evidence="1">
    <location>
        <begin position="123"/>
        <end position="150"/>
    </location>
</feature>
<dbReference type="Proteomes" id="UP000657385">
    <property type="component" value="Unassembled WGS sequence"/>
</dbReference>
<feature type="transmembrane region" description="Helical" evidence="1">
    <location>
        <begin position="12"/>
        <end position="32"/>
    </location>
</feature>
<dbReference type="EMBL" id="JADPRT010000002">
    <property type="protein sequence ID" value="MBF9067244.1"/>
    <property type="molecule type" value="Genomic_DNA"/>
</dbReference>
<gene>
    <name evidence="2" type="ORF">I2501_04205</name>
</gene>
<keyword evidence="1" id="KW-1133">Transmembrane helix</keyword>
<protein>
    <recommendedName>
        <fullName evidence="4">Integral membrane protein</fullName>
    </recommendedName>
</protein>
<feature type="transmembrane region" description="Helical" evidence="1">
    <location>
        <begin position="38"/>
        <end position="54"/>
    </location>
</feature>
<feature type="transmembrane region" description="Helical" evidence="1">
    <location>
        <begin position="157"/>
        <end position="180"/>
    </location>
</feature>
<comment type="caution">
    <text evidence="2">The sequence shown here is derived from an EMBL/GenBank/DDBJ whole genome shotgun (WGS) entry which is preliminary data.</text>
</comment>